<evidence type="ECO:0000313" key="2">
    <source>
        <dbReference type="Proteomes" id="UP001196413"/>
    </source>
</evidence>
<protein>
    <submittedName>
        <fullName evidence="1">Uncharacterized protein</fullName>
    </submittedName>
</protein>
<keyword evidence="2" id="KW-1185">Reference proteome</keyword>
<dbReference type="Proteomes" id="UP001196413">
    <property type="component" value="Unassembled WGS sequence"/>
</dbReference>
<proteinExistence type="predicted"/>
<reference evidence="1" key="1">
    <citation type="submission" date="2021-06" db="EMBL/GenBank/DDBJ databases">
        <title>Parelaphostrongylus tenuis whole genome reference sequence.</title>
        <authorList>
            <person name="Garwood T.J."/>
            <person name="Larsen P.A."/>
            <person name="Fountain-Jones N.M."/>
            <person name="Garbe J.R."/>
            <person name="Macchietto M.G."/>
            <person name="Kania S.A."/>
            <person name="Gerhold R.W."/>
            <person name="Richards J.E."/>
            <person name="Wolf T.M."/>
        </authorList>
    </citation>
    <scope>NUCLEOTIDE SEQUENCE</scope>
    <source>
        <strain evidence="1">MNPRO001-30</strain>
        <tissue evidence="1">Meninges</tissue>
    </source>
</reference>
<dbReference type="EMBL" id="JAHQIW010003907">
    <property type="protein sequence ID" value="KAJ1360548.1"/>
    <property type="molecule type" value="Genomic_DNA"/>
</dbReference>
<accession>A0AAD5MPP3</accession>
<dbReference type="AlphaFoldDB" id="A0AAD5MPP3"/>
<gene>
    <name evidence="1" type="ORF">KIN20_019549</name>
</gene>
<name>A0AAD5MPP3_PARTN</name>
<organism evidence="1 2">
    <name type="scientific">Parelaphostrongylus tenuis</name>
    <name type="common">Meningeal worm</name>
    <dbReference type="NCBI Taxonomy" id="148309"/>
    <lineage>
        <taxon>Eukaryota</taxon>
        <taxon>Metazoa</taxon>
        <taxon>Ecdysozoa</taxon>
        <taxon>Nematoda</taxon>
        <taxon>Chromadorea</taxon>
        <taxon>Rhabditida</taxon>
        <taxon>Rhabditina</taxon>
        <taxon>Rhabditomorpha</taxon>
        <taxon>Strongyloidea</taxon>
        <taxon>Metastrongylidae</taxon>
        <taxon>Parelaphostrongylus</taxon>
    </lineage>
</organism>
<feature type="non-terminal residue" evidence="1">
    <location>
        <position position="1"/>
    </location>
</feature>
<evidence type="ECO:0000313" key="1">
    <source>
        <dbReference type="EMBL" id="KAJ1360548.1"/>
    </source>
</evidence>
<sequence>SMSHMSRYYQANIMDDIVKPCQRNFQNQPDFNSTNTMTKVDEQVGQHCYAAY</sequence>
<comment type="caution">
    <text evidence="1">The sequence shown here is derived from an EMBL/GenBank/DDBJ whole genome shotgun (WGS) entry which is preliminary data.</text>
</comment>